<evidence type="ECO:0000313" key="3">
    <source>
        <dbReference type="Proteomes" id="UP000823790"/>
    </source>
</evidence>
<keyword evidence="3" id="KW-1185">Reference proteome</keyword>
<feature type="signal peptide" evidence="1">
    <location>
        <begin position="1"/>
        <end position="16"/>
    </location>
</feature>
<dbReference type="Proteomes" id="UP000823790">
    <property type="component" value="Unassembled WGS sequence"/>
</dbReference>
<keyword evidence="1" id="KW-0732">Signal</keyword>
<protein>
    <submittedName>
        <fullName evidence="2">Uncharacterized protein</fullName>
    </submittedName>
</protein>
<evidence type="ECO:0000313" key="2">
    <source>
        <dbReference type="EMBL" id="MBP1473679.1"/>
    </source>
</evidence>
<comment type="caution">
    <text evidence="2">The sequence shown here is derived from an EMBL/GenBank/DDBJ whole genome shotgun (WGS) entry which is preliminary data.</text>
</comment>
<organism evidence="2 3">
    <name type="scientific">Frateuria flava</name>
    <dbReference type="NCBI Taxonomy" id="2821489"/>
    <lineage>
        <taxon>Bacteria</taxon>
        <taxon>Pseudomonadati</taxon>
        <taxon>Pseudomonadota</taxon>
        <taxon>Gammaproteobacteria</taxon>
        <taxon>Lysobacterales</taxon>
        <taxon>Rhodanobacteraceae</taxon>
        <taxon>Frateuria</taxon>
    </lineage>
</organism>
<reference evidence="2 3" key="1">
    <citation type="submission" date="2021-04" db="EMBL/GenBank/DDBJ databases">
        <authorList>
            <person name="Huq M.A."/>
        </authorList>
    </citation>
    <scope>NUCLEOTIDE SEQUENCE [LARGE SCALE GENOMIC DNA]</scope>
    <source>
        <strain evidence="2 3">MAH-13</strain>
    </source>
</reference>
<accession>A0ABS4DKU9</accession>
<proteinExistence type="predicted"/>
<dbReference type="EMBL" id="JAGJRS010000011">
    <property type="protein sequence ID" value="MBP1473679.1"/>
    <property type="molecule type" value="Genomic_DNA"/>
</dbReference>
<gene>
    <name evidence="2" type="ORF">J7I44_05165</name>
</gene>
<feature type="chain" id="PRO_5046031749" evidence="1">
    <location>
        <begin position="17"/>
        <end position="164"/>
    </location>
</feature>
<evidence type="ECO:0000256" key="1">
    <source>
        <dbReference type="SAM" id="SignalP"/>
    </source>
</evidence>
<sequence length="164" mass="17325">MTAALLAFGMLQAAQAADAVHVQRPVPFNEDADVPGAVKRECKLDEQLPDFVAQYAREKGMTVEFAPQVTATSPGQALVMEITDVVSEGNAFLGHHKSVTVKGKLYRDGKLAGSFKGRRNSMGGAFGGFKGSCSVLGRSVKALGEDIAGWLAAPREDAMLGDLE</sequence>
<dbReference type="RefSeq" id="WP_209616877.1">
    <property type="nucleotide sequence ID" value="NZ_JAGJRS010000011.1"/>
</dbReference>
<name>A0ABS4DKU9_9GAMM</name>